<dbReference type="SUPFAM" id="SSF53850">
    <property type="entry name" value="Periplasmic binding protein-like II"/>
    <property type="match status" value="1"/>
</dbReference>
<reference evidence="3 4" key="1">
    <citation type="submission" date="2019-02" db="EMBL/GenBank/DDBJ databases">
        <title>Sequencing the genomes of 1000 actinobacteria strains.</title>
        <authorList>
            <person name="Klenk H.-P."/>
        </authorList>
    </citation>
    <scope>NUCLEOTIDE SEQUENCE [LARGE SCALE GENOMIC DNA]</scope>
    <source>
        <strain evidence="3 4">DSM 44509</strain>
    </source>
</reference>
<organism evidence="3 4">
    <name type="scientific">Blastococcus saxobsidens</name>
    <dbReference type="NCBI Taxonomy" id="138336"/>
    <lineage>
        <taxon>Bacteria</taxon>
        <taxon>Bacillati</taxon>
        <taxon>Actinomycetota</taxon>
        <taxon>Actinomycetes</taxon>
        <taxon>Geodermatophilales</taxon>
        <taxon>Geodermatophilaceae</taxon>
        <taxon>Blastococcus</taxon>
    </lineage>
</organism>
<dbReference type="Gene3D" id="3.40.190.10">
    <property type="entry name" value="Periplasmic binding protein-like II"/>
    <property type="match status" value="1"/>
</dbReference>
<dbReference type="InterPro" id="IPR005064">
    <property type="entry name" value="BUG"/>
</dbReference>
<dbReference type="CDD" id="cd07012">
    <property type="entry name" value="PBP2_Bug_TTT"/>
    <property type="match status" value="1"/>
</dbReference>
<comment type="caution">
    <text evidence="3">The sequence shown here is derived from an EMBL/GenBank/DDBJ whole genome shotgun (WGS) entry which is preliminary data.</text>
</comment>
<evidence type="ECO:0000313" key="3">
    <source>
        <dbReference type="EMBL" id="RZU34157.1"/>
    </source>
</evidence>
<dbReference type="InterPro" id="IPR042100">
    <property type="entry name" value="Bug_dom1"/>
</dbReference>
<comment type="similarity">
    <text evidence="1">Belongs to the UPF0065 (bug) family.</text>
</comment>
<dbReference type="EMBL" id="SHKV01000001">
    <property type="protein sequence ID" value="RZU34157.1"/>
    <property type="molecule type" value="Genomic_DNA"/>
</dbReference>
<dbReference type="PROSITE" id="PS51257">
    <property type="entry name" value="PROKAR_LIPOPROTEIN"/>
    <property type="match status" value="1"/>
</dbReference>
<dbReference type="Pfam" id="PF03401">
    <property type="entry name" value="TctC"/>
    <property type="match status" value="1"/>
</dbReference>
<evidence type="ECO:0000256" key="2">
    <source>
        <dbReference type="SAM" id="SignalP"/>
    </source>
</evidence>
<accession>A0A4Q7YAE0</accession>
<feature type="signal peptide" evidence="2">
    <location>
        <begin position="1"/>
        <end position="23"/>
    </location>
</feature>
<keyword evidence="2" id="KW-0732">Signal</keyword>
<dbReference type="Gene3D" id="3.40.190.150">
    <property type="entry name" value="Bordetella uptake gene, domain 1"/>
    <property type="match status" value="1"/>
</dbReference>
<dbReference type="PIRSF" id="PIRSF017082">
    <property type="entry name" value="YflP"/>
    <property type="match status" value="1"/>
</dbReference>
<keyword evidence="4" id="KW-1185">Reference proteome</keyword>
<protein>
    <submittedName>
        <fullName evidence="3">Tripartite-type tricarboxylate transporter receptor subunit TctC</fullName>
    </submittedName>
</protein>
<dbReference type="RefSeq" id="WP_104527076.1">
    <property type="nucleotide sequence ID" value="NZ_POQT01000003.1"/>
</dbReference>
<dbReference type="AlphaFoldDB" id="A0A4Q7YAE0"/>
<name>A0A4Q7YAE0_9ACTN</name>
<dbReference type="Proteomes" id="UP000292507">
    <property type="component" value="Unassembled WGS sequence"/>
</dbReference>
<dbReference type="PANTHER" id="PTHR42928">
    <property type="entry name" value="TRICARBOXYLATE-BINDING PROTEIN"/>
    <property type="match status" value="1"/>
</dbReference>
<dbReference type="PANTHER" id="PTHR42928:SF5">
    <property type="entry name" value="BLR1237 PROTEIN"/>
    <property type="match status" value="1"/>
</dbReference>
<sequence>MTTRSTRARRLSILLVPMFAAVACGNAASSGGGGGDAEAPLAGERIRFIVPTSAGGGFDTTARQLQPYLEEALDATIVVENLEGGGYAIGTQAAINAGGDCKTILFHAVPHVTFSYLTQNVDYTIDDLAPLAGVSIEPGMYRVRDDAPWETMQDLIDDAKARPNEIRLSVSDLTTSNFVAVKQLQELTGADFNVVPYDGGGPARTALVAGEVDVTEAGVFNSLAIDDGTRVLAVNQPENQWPDVTDDAPTTSEALGMEVPSDASNYGMFAPASCEEENPEAYQALVDGVQTAMENPEFVSTLEKLGEADKLFYLSPEEYGDLAQESADEISGILEEDPDAFEVAN</sequence>
<dbReference type="OrthoDB" id="8627412at2"/>
<proteinExistence type="inferred from homology"/>
<evidence type="ECO:0000256" key="1">
    <source>
        <dbReference type="ARBA" id="ARBA00006987"/>
    </source>
</evidence>
<evidence type="ECO:0000313" key="4">
    <source>
        <dbReference type="Proteomes" id="UP000292507"/>
    </source>
</evidence>
<keyword evidence="3" id="KW-0675">Receptor</keyword>
<feature type="chain" id="PRO_5038709107" evidence="2">
    <location>
        <begin position="24"/>
        <end position="345"/>
    </location>
</feature>
<gene>
    <name evidence="3" type="ORF">BKA19_3915</name>
</gene>